<dbReference type="OrthoDB" id="17530at2759"/>
<evidence type="ECO:0000256" key="11">
    <source>
        <dbReference type="ARBA" id="ARBA00023128"/>
    </source>
</evidence>
<dbReference type="InterPro" id="IPR033851">
    <property type="entry name" value="M3A_MIP"/>
</dbReference>
<evidence type="ECO:0000256" key="13">
    <source>
        <dbReference type="ARBA" id="ARBA00071226"/>
    </source>
</evidence>
<dbReference type="InterPro" id="IPR024079">
    <property type="entry name" value="MetalloPept_cat_dom_sf"/>
</dbReference>
<dbReference type="GO" id="GO:0005759">
    <property type="term" value="C:mitochondrial matrix"/>
    <property type="evidence" value="ECO:0007669"/>
    <property type="project" value="UniProtKB-SubCell"/>
</dbReference>
<evidence type="ECO:0000256" key="2">
    <source>
        <dbReference type="ARBA" id="ARBA00004305"/>
    </source>
</evidence>
<keyword evidence="5 15" id="KW-0645">Protease</keyword>
<keyword evidence="18" id="KW-1185">Reference proteome</keyword>
<comment type="similarity">
    <text evidence="3 15">Belongs to the peptidase M3 family.</text>
</comment>
<evidence type="ECO:0000256" key="9">
    <source>
        <dbReference type="ARBA" id="ARBA00022946"/>
    </source>
</evidence>
<evidence type="ECO:0000256" key="4">
    <source>
        <dbReference type="ARBA" id="ARBA00012441"/>
    </source>
</evidence>
<keyword evidence="6 15" id="KW-0479">Metal-binding</keyword>
<dbReference type="PANTHER" id="PTHR11804:SF79">
    <property type="entry name" value="MITOCHONDRIAL INTERMEDIATE PEPTIDASE"/>
    <property type="match status" value="1"/>
</dbReference>
<dbReference type="SUPFAM" id="SSF55486">
    <property type="entry name" value="Metalloproteases ('zincins'), catalytic domain"/>
    <property type="match status" value="1"/>
</dbReference>
<dbReference type="GO" id="GO:0006627">
    <property type="term" value="P:protein processing involved in protein targeting to mitochondrion"/>
    <property type="evidence" value="ECO:0007669"/>
    <property type="project" value="TreeGrafter"/>
</dbReference>
<evidence type="ECO:0000313" key="18">
    <source>
        <dbReference type="Proteomes" id="UP000094065"/>
    </source>
</evidence>
<comment type="subcellular location">
    <subcellularLocation>
        <location evidence="2">Mitochondrion matrix</location>
    </subcellularLocation>
</comment>
<evidence type="ECO:0000256" key="10">
    <source>
        <dbReference type="ARBA" id="ARBA00023049"/>
    </source>
</evidence>
<dbReference type="GO" id="GO:0046872">
    <property type="term" value="F:metal ion binding"/>
    <property type="evidence" value="ECO:0007669"/>
    <property type="project" value="UniProtKB-UniRule"/>
</dbReference>
<dbReference type="FunFam" id="3.40.390.10:FF:000055">
    <property type="entry name" value="Related to mitochondrial intermediate peptidase"/>
    <property type="match status" value="1"/>
</dbReference>
<evidence type="ECO:0000259" key="16">
    <source>
        <dbReference type="Pfam" id="PF01432"/>
    </source>
</evidence>
<evidence type="ECO:0000256" key="6">
    <source>
        <dbReference type="ARBA" id="ARBA00022723"/>
    </source>
</evidence>
<sequence>MTRYSSATVNELRASSLSRTRVALGRLSRPFLASSYSITAAQRPSALQHFPATNRSPLSLTQTDRLASRGHLSAVKDGAVRSLSTSRSLRDVQANQLNGKPAYAPTPTSSSPESIALKAHFDTPIPISLSKDTSTSTLFNLPPLSSPRSLRPLTERTMIHSAALVDRICSAPNDPSGRELRLVVKNLDRLSDVLCGVIDMCELVRNVHPDEQWVQETEQTYEVLCSFMNELNTNVDLYKTLLQTVSHPFPNDPLTPAELKVAHTFLFDFERSGIQLPPDVRARFVHHSDNILSLGRSFLTSASSEPSPEPLIEIPEPERLLQGLPDRFISSLPRKKRGGPVLLEPGSWEAQMVSRYVDNEEARRLAYIGSMRAEPDRIQVLETMLCERAELAHLLGKESWGDVTLTDKMAKTPQNVLGFLTSLAVHHKPSAAMDVAALQRLKAMETANGPKVTLPPLYAWDRDHFGEKYTASLMPDSGLPPITPYFSTGTAMSGLSQILSKLYGITFKPVPVAHGEVWHPSVRRLNVVDEGGRTVGVIYCDLFSRPGKPSSGAAHYTVRCSRRVDDDDYAGDGLAPGWDASLGNGMEVNGDKLEGREGRYQLPIVALVADLGQVAEGNPALLGWTDLETLFHEMGHAIHSMLGQTEFHNVSGTRCATDFVELPSILMEHFVSSPAVLSTFATHHITSEPLPIPLIQAHLQLSQSLKALETHSQILMALLDQKYHSVQYGQGVNSTKIWEGLQTDVGVIPPVPGTAWQTQFGHLYGYGATYYSYLFDRAIASKVWTTLFDRPGRSGSAEDAGGILCREGGDAFKDKVLRWGGGKDPWEMVGDVIGGKEGETIARGDEKAMDLVGSWVVK</sequence>
<evidence type="ECO:0000256" key="3">
    <source>
        <dbReference type="ARBA" id="ARBA00006040"/>
    </source>
</evidence>
<comment type="cofactor">
    <cofactor evidence="15">
        <name>Zn(2+)</name>
        <dbReference type="ChEBI" id="CHEBI:29105"/>
    </cofactor>
    <text evidence="15">Binds 1 zinc ion.</text>
</comment>
<dbReference type="GO" id="GO:0004222">
    <property type="term" value="F:metalloendopeptidase activity"/>
    <property type="evidence" value="ECO:0007669"/>
    <property type="project" value="UniProtKB-EC"/>
</dbReference>
<keyword evidence="7 15" id="KW-0378">Hydrolase</keyword>
<dbReference type="GeneID" id="30151707"/>
<protein>
    <recommendedName>
        <fullName evidence="13">Mitochondrial intermediate peptidase 1</fullName>
        <ecNumber evidence="4">3.4.24.59</ecNumber>
    </recommendedName>
    <alternativeName>
        <fullName evidence="14">Octapeptidyl aminopeptidase 1</fullName>
    </alternativeName>
</protein>
<dbReference type="Gene3D" id="1.10.1370.10">
    <property type="entry name" value="Neurolysin, domain 3"/>
    <property type="match status" value="1"/>
</dbReference>
<dbReference type="PANTHER" id="PTHR11804">
    <property type="entry name" value="PROTEASE M3 THIMET OLIGOPEPTIDASE-RELATED"/>
    <property type="match status" value="1"/>
</dbReference>
<reference evidence="17 18" key="1">
    <citation type="submission" date="2016-06" db="EMBL/GenBank/DDBJ databases">
        <title>Evolution of pathogenesis and genome organization in the Tremellales.</title>
        <authorList>
            <person name="Cuomo C."/>
            <person name="Litvintseva A."/>
            <person name="Heitman J."/>
            <person name="Chen Y."/>
            <person name="Sun S."/>
            <person name="Springer D."/>
            <person name="Dromer F."/>
            <person name="Young S."/>
            <person name="Zeng Q."/>
            <person name="Chapman S."/>
            <person name="Gujja S."/>
            <person name="Saif S."/>
            <person name="Birren B."/>
        </authorList>
    </citation>
    <scope>NUCLEOTIDE SEQUENCE [LARGE SCALE GENOMIC DNA]</scope>
    <source>
        <strain evidence="17 18">CBS 6039</strain>
    </source>
</reference>
<dbReference type="CDD" id="cd06457">
    <property type="entry name" value="M3A_MIP"/>
    <property type="match status" value="1"/>
</dbReference>
<dbReference type="EC" id="3.4.24.59" evidence="4"/>
<keyword evidence="9" id="KW-0809">Transit peptide</keyword>
<organism evidence="17 18">
    <name type="scientific">Cryptococcus amylolentus CBS 6039</name>
    <dbReference type="NCBI Taxonomy" id="1295533"/>
    <lineage>
        <taxon>Eukaryota</taxon>
        <taxon>Fungi</taxon>
        <taxon>Dikarya</taxon>
        <taxon>Basidiomycota</taxon>
        <taxon>Agaricomycotina</taxon>
        <taxon>Tremellomycetes</taxon>
        <taxon>Tremellales</taxon>
        <taxon>Cryptococcaceae</taxon>
        <taxon>Cryptococcus</taxon>
    </lineage>
</organism>
<dbReference type="AlphaFoldDB" id="A0A1E3I7H5"/>
<comment type="function">
    <text evidence="12">Cleaves proteins, imported into the mitochondrion, to their mature size. While most mitochondrial precursor proteins are processed to the mature form in one step by mitochondrial processing peptidase (MPP), the sequential cleavage by MIP of an octapeptide after initial processing by MPP is a required step for a subgroup of nuclear-encoded precursor proteins destined for the matrix or the inner membrane.</text>
</comment>
<evidence type="ECO:0000256" key="1">
    <source>
        <dbReference type="ARBA" id="ARBA00000436"/>
    </source>
</evidence>
<dbReference type="InterPro" id="IPR045090">
    <property type="entry name" value="Pept_M3A_M3B"/>
</dbReference>
<dbReference type="InterPro" id="IPR024077">
    <property type="entry name" value="Neurolysin/TOP_dom2"/>
</dbReference>
<accession>A0A1E3I7H5</accession>
<evidence type="ECO:0000256" key="14">
    <source>
        <dbReference type="ARBA" id="ARBA00082239"/>
    </source>
</evidence>
<dbReference type="InterPro" id="IPR001567">
    <property type="entry name" value="Pept_M3A_M3B_dom"/>
</dbReference>
<evidence type="ECO:0000256" key="12">
    <source>
        <dbReference type="ARBA" id="ARBA00025208"/>
    </source>
</evidence>
<evidence type="ECO:0000256" key="7">
    <source>
        <dbReference type="ARBA" id="ARBA00022801"/>
    </source>
</evidence>
<dbReference type="STRING" id="1295533.A0A1E3I7H5"/>
<feature type="domain" description="Peptidase M3A/M3B catalytic" evidence="16">
    <location>
        <begin position="356"/>
        <end position="833"/>
    </location>
</feature>
<proteinExistence type="inferred from homology"/>
<keyword evidence="8 15" id="KW-0862">Zinc</keyword>
<evidence type="ECO:0000256" key="15">
    <source>
        <dbReference type="RuleBase" id="RU003435"/>
    </source>
</evidence>
<comment type="catalytic activity">
    <reaction evidence="1">
        <text>Release of an N-terminal octapeptide as second stage of processing of some proteins imported into the mitochondrion.</text>
        <dbReference type="EC" id="3.4.24.59"/>
    </reaction>
</comment>
<keyword evidence="10 15" id="KW-0482">Metalloprotease</keyword>
<dbReference type="GO" id="GO:0006518">
    <property type="term" value="P:peptide metabolic process"/>
    <property type="evidence" value="ECO:0007669"/>
    <property type="project" value="TreeGrafter"/>
</dbReference>
<evidence type="ECO:0000313" key="17">
    <source>
        <dbReference type="EMBL" id="ODN84448.1"/>
    </source>
</evidence>
<dbReference type="Gene3D" id="3.40.390.10">
    <property type="entry name" value="Collagenase (Catalytic Domain)"/>
    <property type="match status" value="1"/>
</dbReference>
<dbReference type="Proteomes" id="UP000094065">
    <property type="component" value="Unassembled WGS sequence"/>
</dbReference>
<evidence type="ECO:0000256" key="5">
    <source>
        <dbReference type="ARBA" id="ARBA00022670"/>
    </source>
</evidence>
<name>A0A1E3I7H5_9TREE</name>
<comment type="caution">
    <text evidence="17">The sequence shown here is derived from an EMBL/GenBank/DDBJ whole genome shotgun (WGS) entry which is preliminary data.</text>
</comment>
<gene>
    <name evidence="17" type="ORF">L202_00398</name>
</gene>
<keyword evidence="11" id="KW-0496">Mitochondrion</keyword>
<dbReference type="RefSeq" id="XP_018998251.1">
    <property type="nucleotide sequence ID" value="XM_019133546.1"/>
</dbReference>
<dbReference type="Pfam" id="PF01432">
    <property type="entry name" value="Peptidase_M3"/>
    <property type="match status" value="1"/>
</dbReference>
<dbReference type="EMBL" id="AWGJ01000001">
    <property type="protein sequence ID" value="ODN84448.1"/>
    <property type="molecule type" value="Genomic_DNA"/>
</dbReference>
<evidence type="ECO:0000256" key="8">
    <source>
        <dbReference type="ARBA" id="ARBA00022833"/>
    </source>
</evidence>